<dbReference type="GeneID" id="20660678"/>
<sequence>MKRRESQPKDSNEGVAKKPASTKCRVGDVDELAVAGSGIRDQEQENRTSRVEGKRRVCKEPGCTKRARYGGPKPGCCFPHGGGPRCTVPDCNKKRVLKGLCIAHGGYRECKIDGCCRRSYTKGLSSGKRKRNLCKEPGCTKLGRFDGEKKGCCFRHGGGQTCSEPGCTRARLVKGLCGAHGGYYECKVDGCTKRKHSRGYCYAH</sequence>
<feature type="region of interest" description="Disordered" evidence="1">
    <location>
        <begin position="1"/>
        <end position="23"/>
    </location>
</feature>
<dbReference type="InterPro" id="IPR056866">
    <property type="entry name" value="Znf_WRKY19"/>
</dbReference>
<protein>
    <recommendedName>
        <fullName evidence="2">WRKY19-like zinc finger domain-containing protein</fullName>
    </recommendedName>
</protein>
<evidence type="ECO:0000313" key="3">
    <source>
        <dbReference type="EMBL" id="EGZ10145.1"/>
    </source>
</evidence>
<evidence type="ECO:0000313" key="4">
    <source>
        <dbReference type="Proteomes" id="UP000002640"/>
    </source>
</evidence>
<organism evidence="3 4">
    <name type="scientific">Phytophthora sojae (strain P6497)</name>
    <name type="common">Soybean stem and root rot agent</name>
    <name type="synonym">Phytophthora megasperma f. sp. glycines</name>
    <dbReference type="NCBI Taxonomy" id="1094619"/>
    <lineage>
        <taxon>Eukaryota</taxon>
        <taxon>Sar</taxon>
        <taxon>Stramenopiles</taxon>
        <taxon>Oomycota</taxon>
        <taxon>Peronosporomycetes</taxon>
        <taxon>Peronosporales</taxon>
        <taxon>Peronosporaceae</taxon>
        <taxon>Phytophthora</taxon>
    </lineage>
</organism>
<dbReference type="RefSeq" id="XP_009535006.1">
    <property type="nucleotide sequence ID" value="XM_009536711.1"/>
</dbReference>
<reference evidence="3 4" key="1">
    <citation type="journal article" date="2006" name="Science">
        <title>Phytophthora genome sequences uncover evolutionary origins and mechanisms of pathogenesis.</title>
        <authorList>
            <person name="Tyler B.M."/>
            <person name="Tripathy S."/>
            <person name="Zhang X."/>
            <person name="Dehal P."/>
            <person name="Jiang R.H."/>
            <person name="Aerts A."/>
            <person name="Arredondo F.D."/>
            <person name="Baxter L."/>
            <person name="Bensasson D."/>
            <person name="Beynon J.L."/>
            <person name="Chapman J."/>
            <person name="Damasceno C.M."/>
            <person name="Dorrance A.E."/>
            <person name="Dou D."/>
            <person name="Dickerman A.W."/>
            <person name="Dubchak I.L."/>
            <person name="Garbelotto M."/>
            <person name="Gijzen M."/>
            <person name="Gordon S.G."/>
            <person name="Govers F."/>
            <person name="Grunwald N.J."/>
            <person name="Huang W."/>
            <person name="Ivors K.L."/>
            <person name="Jones R.W."/>
            <person name="Kamoun S."/>
            <person name="Krampis K."/>
            <person name="Lamour K.H."/>
            <person name="Lee M.K."/>
            <person name="McDonald W.H."/>
            <person name="Medina M."/>
            <person name="Meijer H.J."/>
            <person name="Nordberg E.K."/>
            <person name="Maclean D.J."/>
            <person name="Ospina-Giraldo M.D."/>
            <person name="Morris P.F."/>
            <person name="Phuntumart V."/>
            <person name="Putnam N.H."/>
            <person name="Rash S."/>
            <person name="Rose J.K."/>
            <person name="Sakihama Y."/>
            <person name="Salamov A.A."/>
            <person name="Savidor A."/>
            <person name="Scheuring C.F."/>
            <person name="Smith B.M."/>
            <person name="Sobral B.W."/>
            <person name="Terry A."/>
            <person name="Torto-Alalibo T.A."/>
            <person name="Win J."/>
            <person name="Xu Z."/>
            <person name="Zhang H."/>
            <person name="Grigoriev I.V."/>
            <person name="Rokhsar D.S."/>
            <person name="Boore J.L."/>
        </authorList>
    </citation>
    <scope>NUCLEOTIDE SEQUENCE [LARGE SCALE GENOMIC DNA]</scope>
    <source>
        <strain evidence="3 4">P6497</strain>
    </source>
</reference>
<dbReference type="AlphaFoldDB" id="G5A3A5"/>
<dbReference type="PANTHER" id="PTHR31827:SF1">
    <property type="entry name" value="EMB|CAB89363.1"/>
    <property type="match status" value="1"/>
</dbReference>
<evidence type="ECO:0000259" key="2">
    <source>
        <dbReference type="Pfam" id="PF24906"/>
    </source>
</evidence>
<dbReference type="InParanoid" id="G5A3A5"/>
<dbReference type="KEGG" id="psoj:PHYSODRAFT_523571"/>
<dbReference type="Proteomes" id="UP000002640">
    <property type="component" value="Unassembled WGS sequence"/>
</dbReference>
<keyword evidence="4" id="KW-1185">Reference proteome</keyword>
<feature type="domain" description="WRKY19-like zinc finger" evidence="2">
    <location>
        <begin position="83"/>
        <end position="106"/>
    </location>
</feature>
<dbReference type="PANTHER" id="PTHR31827">
    <property type="entry name" value="EMB|CAB89363.1"/>
    <property type="match status" value="1"/>
</dbReference>
<dbReference type="STRING" id="1094619.G5A3A5"/>
<dbReference type="Pfam" id="PF24906">
    <property type="entry name" value="Zf_WRKY19"/>
    <property type="match status" value="1"/>
</dbReference>
<name>G5A3A5_PHYSP</name>
<gene>
    <name evidence="3" type="ORF">PHYSODRAFT_523571</name>
</gene>
<accession>G5A3A5</accession>
<feature type="compositionally biased region" description="Basic and acidic residues" evidence="1">
    <location>
        <begin position="1"/>
        <end position="16"/>
    </location>
</feature>
<proteinExistence type="predicted"/>
<dbReference type="EMBL" id="JH159159">
    <property type="protein sequence ID" value="EGZ10145.1"/>
    <property type="molecule type" value="Genomic_DNA"/>
</dbReference>
<evidence type="ECO:0000256" key="1">
    <source>
        <dbReference type="SAM" id="MobiDB-lite"/>
    </source>
</evidence>